<dbReference type="AlphaFoldDB" id="A0A4Q7IL19"/>
<reference evidence="2 3" key="1">
    <citation type="submission" date="2018-01" db="EMBL/GenBank/DDBJ databases">
        <title>Co-occurrence of chitin degradation, pigmentation and bioactivity in marine Pseudoalteromonas.</title>
        <authorList>
            <person name="Paulsen S."/>
            <person name="Gram L."/>
            <person name="Machado H."/>
        </authorList>
    </citation>
    <scope>NUCLEOTIDE SEQUENCE [LARGE SCALE GENOMIC DNA]</scope>
    <source>
        <strain evidence="2 3">S3898</strain>
    </source>
</reference>
<keyword evidence="1" id="KW-0732">Signal</keyword>
<dbReference type="RefSeq" id="WP_130256694.1">
    <property type="nucleotide sequence ID" value="NZ_PPSX01000070.1"/>
</dbReference>
<feature type="signal peptide" evidence="1">
    <location>
        <begin position="1"/>
        <end position="20"/>
    </location>
</feature>
<dbReference type="PROSITE" id="PS51257">
    <property type="entry name" value="PROKAR_LIPOPROTEIN"/>
    <property type="match status" value="1"/>
</dbReference>
<organism evidence="2 3">
    <name type="scientific">Pseudoalteromonas phenolica</name>
    <dbReference type="NCBI Taxonomy" id="161398"/>
    <lineage>
        <taxon>Bacteria</taxon>
        <taxon>Pseudomonadati</taxon>
        <taxon>Pseudomonadota</taxon>
        <taxon>Gammaproteobacteria</taxon>
        <taxon>Alteromonadales</taxon>
        <taxon>Pseudoalteromonadaceae</taxon>
        <taxon>Pseudoalteromonas</taxon>
    </lineage>
</organism>
<name>A0A4Q7IL19_9GAMM</name>
<evidence type="ECO:0008006" key="4">
    <source>
        <dbReference type="Google" id="ProtNLM"/>
    </source>
</evidence>
<accession>A0A4Q7IL19</accession>
<evidence type="ECO:0000256" key="1">
    <source>
        <dbReference type="SAM" id="SignalP"/>
    </source>
</evidence>
<proteinExistence type="predicted"/>
<protein>
    <recommendedName>
        <fullName evidence="4">Lipoprotein</fullName>
    </recommendedName>
</protein>
<gene>
    <name evidence="2" type="ORF">C1E23_16940</name>
</gene>
<dbReference type="EMBL" id="PPSX01000070">
    <property type="protein sequence ID" value="RZQ51956.1"/>
    <property type="molecule type" value="Genomic_DNA"/>
</dbReference>
<evidence type="ECO:0000313" key="3">
    <source>
        <dbReference type="Proteomes" id="UP000291338"/>
    </source>
</evidence>
<comment type="caution">
    <text evidence="2">The sequence shown here is derived from an EMBL/GenBank/DDBJ whole genome shotgun (WGS) entry which is preliminary data.</text>
</comment>
<feature type="chain" id="PRO_5020926245" description="Lipoprotein" evidence="1">
    <location>
        <begin position="21"/>
        <end position="105"/>
    </location>
</feature>
<dbReference type="Proteomes" id="UP000291338">
    <property type="component" value="Unassembled WGS sequence"/>
</dbReference>
<sequence length="105" mass="11323">MRKILSLLLVLMLSACNSTPSVKPKVEIGYSKNTNTASVKVIKSLSSSDKSLEKLAVDSSKGVGHMLNCKSGKMKRTWANGGKTEIEPSNPNAKFLVLNVECVEL</sequence>
<evidence type="ECO:0000313" key="2">
    <source>
        <dbReference type="EMBL" id="RZQ51956.1"/>
    </source>
</evidence>